<name>A0AAD8LQ88_BABGI</name>
<protein>
    <submittedName>
        <fullName evidence="1">Uncharacterized protein</fullName>
    </submittedName>
</protein>
<comment type="caution">
    <text evidence="1">The sequence shown here is derived from an EMBL/GenBank/DDBJ whole genome shotgun (WGS) entry which is preliminary data.</text>
</comment>
<evidence type="ECO:0000313" key="1">
    <source>
        <dbReference type="EMBL" id="KAK1442377.1"/>
    </source>
</evidence>
<dbReference type="AlphaFoldDB" id="A0AAD8LQ88"/>
<reference evidence="1" key="1">
    <citation type="submission" date="2023-08" db="EMBL/GenBank/DDBJ databases">
        <title>Draft sequence of the Babesia gibsoni genome.</title>
        <authorList>
            <person name="Yamagishi J.Y."/>
            <person name="Xuan X.X."/>
        </authorList>
    </citation>
    <scope>NUCLEOTIDE SEQUENCE</scope>
    <source>
        <strain evidence="1">Azabu</strain>
    </source>
</reference>
<gene>
    <name evidence="1" type="ORF">BgAZ_404070</name>
</gene>
<organism evidence="1 2">
    <name type="scientific">Babesia gibsoni</name>
    <dbReference type="NCBI Taxonomy" id="33632"/>
    <lineage>
        <taxon>Eukaryota</taxon>
        <taxon>Sar</taxon>
        <taxon>Alveolata</taxon>
        <taxon>Apicomplexa</taxon>
        <taxon>Aconoidasida</taxon>
        <taxon>Piroplasmida</taxon>
        <taxon>Babesiidae</taxon>
        <taxon>Babesia</taxon>
    </lineage>
</organism>
<dbReference type="EMBL" id="JAVEPI010000004">
    <property type="protein sequence ID" value="KAK1442377.1"/>
    <property type="molecule type" value="Genomic_DNA"/>
</dbReference>
<proteinExistence type="predicted"/>
<keyword evidence="2" id="KW-1185">Reference proteome</keyword>
<sequence length="156" mass="16945">MQQSVGGLHLLGVRRHRAEVTSRTDGSNSSSVLTVAKPQRSLLESGSYSTSEINILVEGNERPLALAAESRKELVNAFYNLLHDLVPGFAVEEIGAVPQSAIDYLCTHLSDKVFEVLGDGGFILFRAHEMQGTEDAVLFRGDIDGVTFDVLVNCIK</sequence>
<dbReference type="Proteomes" id="UP001230268">
    <property type="component" value="Unassembled WGS sequence"/>
</dbReference>
<accession>A0AAD8LQ88</accession>
<evidence type="ECO:0000313" key="2">
    <source>
        <dbReference type="Proteomes" id="UP001230268"/>
    </source>
</evidence>